<accession>D5P450</accession>
<dbReference type="HOGENOM" id="CLU_199737_0_0_11"/>
<protein>
    <submittedName>
        <fullName evidence="1">Uncharacterized protein</fullName>
    </submittedName>
</protein>
<sequence>MIAQTKAAAAVFGGVVGAVLAVGIGGVSASPTAAAPAPAAHSTTVAPTQTGATGAGVHLATLAGCIAGLDC</sequence>
<dbReference type="Proteomes" id="UP000003653">
    <property type="component" value="Unassembled WGS sequence"/>
</dbReference>
<name>D5P450_9MYCO</name>
<keyword evidence="2" id="KW-1185">Reference proteome</keyword>
<comment type="caution">
    <text evidence="1">The sequence shown here is derived from an EMBL/GenBank/DDBJ whole genome shotgun (WGS) entry which is preliminary data.</text>
</comment>
<evidence type="ECO:0000313" key="1">
    <source>
        <dbReference type="EMBL" id="EFG79239.1"/>
    </source>
</evidence>
<gene>
    <name evidence="1" type="ORF">HMPREF0591_0944</name>
</gene>
<dbReference type="AlphaFoldDB" id="D5P450"/>
<proteinExistence type="predicted"/>
<dbReference type="EMBL" id="ADNV01000082">
    <property type="protein sequence ID" value="EFG79239.1"/>
    <property type="molecule type" value="Genomic_DNA"/>
</dbReference>
<dbReference type="RefSeq" id="WP_007170142.1">
    <property type="nucleotide sequence ID" value="NZ_GG770555.1"/>
</dbReference>
<evidence type="ECO:0000313" key="2">
    <source>
        <dbReference type="Proteomes" id="UP000003653"/>
    </source>
</evidence>
<reference evidence="1 2" key="1">
    <citation type="submission" date="2010-04" db="EMBL/GenBank/DDBJ databases">
        <authorList>
            <person name="Muzny D."/>
            <person name="Qin X."/>
            <person name="Deng J."/>
            <person name="Jiang H."/>
            <person name="Liu Y."/>
            <person name="Qu J."/>
            <person name="Song X.-Z."/>
            <person name="Zhang L."/>
            <person name="Thornton R."/>
            <person name="Coyle M."/>
            <person name="Francisco L."/>
            <person name="Jackson L."/>
            <person name="Javaid M."/>
            <person name="Korchina V."/>
            <person name="Kovar C."/>
            <person name="Mata R."/>
            <person name="Mathew T."/>
            <person name="Ngo R."/>
            <person name="Nguyen L."/>
            <person name="Nguyen N."/>
            <person name="Okwuonu G."/>
            <person name="Ongeri F."/>
            <person name="Pham C."/>
            <person name="Simmons D."/>
            <person name="Wilczek-Boney K."/>
            <person name="Hale W."/>
            <person name="Jakkamsetti A."/>
            <person name="Pham P."/>
            <person name="Ruth R."/>
            <person name="San Lucas F."/>
            <person name="Warren J."/>
            <person name="Zhang J."/>
            <person name="Zhao Z."/>
            <person name="Zhou C."/>
            <person name="Zhu D."/>
            <person name="Lee S."/>
            <person name="Bess C."/>
            <person name="Blankenburg K."/>
            <person name="Forbes L."/>
            <person name="Fu Q."/>
            <person name="Gubbala S."/>
            <person name="Hirani K."/>
            <person name="Jayaseelan J.C."/>
            <person name="Lara F."/>
            <person name="Munidasa M."/>
            <person name="Palculict T."/>
            <person name="Patil S."/>
            <person name="Pu L.-L."/>
            <person name="Saada N."/>
            <person name="Tang L."/>
            <person name="Weissenberger G."/>
            <person name="Zhu Y."/>
            <person name="Hemphill L."/>
            <person name="Shang Y."/>
            <person name="Youmans B."/>
            <person name="Ayvaz T."/>
            <person name="Ross M."/>
            <person name="Santibanez J."/>
            <person name="Aqrawi P."/>
            <person name="Gross S."/>
            <person name="Joshi V."/>
            <person name="Fowler G."/>
            <person name="Nazareth L."/>
            <person name="Reid J."/>
            <person name="Worley K."/>
            <person name="Petrosino J."/>
            <person name="Highlander S."/>
            <person name="Gibbs R."/>
        </authorList>
    </citation>
    <scope>NUCLEOTIDE SEQUENCE [LARGE SCALE GENOMIC DNA]</scope>
    <source>
        <strain evidence="1 2">ATCC BAA-614</strain>
    </source>
</reference>
<organism evidence="1 2">
    <name type="scientific">Mycobacterium parascrofulaceum ATCC BAA-614</name>
    <dbReference type="NCBI Taxonomy" id="525368"/>
    <lineage>
        <taxon>Bacteria</taxon>
        <taxon>Bacillati</taxon>
        <taxon>Actinomycetota</taxon>
        <taxon>Actinomycetes</taxon>
        <taxon>Mycobacteriales</taxon>
        <taxon>Mycobacteriaceae</taxon>
        <taxon>Mycobacterium</taxon>
        <taxon>Mycobacterium simiae complex</taxon>
    </lineage>
</organism>